<dbReference type="OrthoDB" id="1680813at2"/>
<evidence type="ECO:0000259" key="2">
    <source>
        <dbReference type="Pfam" id="PF17727"/>
    </source>
</evidence>
<dbReference type="InterPro" id="IPR041902">
    <property type="entry name" value="CtsR_N_sf"/>
</dbReference>
<dbReference type="Pfam" id="PF05848">
    <property type="entry name" value="CtsR"/>
    <property type="match status" value="1"/>
</dbReference>
<dbReference type="Gene3D" id="3.30.56.130">
    <property type="entry name" value="Transcriptional regulator CtsR, winged HTH domain"/>
    <property type="match status" value="1"/>
</dbReference>
<comment type="caution">
    <text evidence="3">The sequence shown here is derived from an EMBL/GenBank/DDBJ whole genome shotgun (WGS) entry which is preliminary data.</text>
</comment>
<dbReference type="Gene3D" id="1.10.1200.150">
    <property type="entry name" value="Transcriptional regulator CtsR, C-terminal domain"/>
    <property type="match status" value="1"/>
</dbReference>
<reference evidence="3 4" key="1">
    <citation type="journal article" date="2014" name="BMC Genomics">
        <title>Comparison of environmental and isolate Sulfobacillus genomes reveals diverse carbon, sulfur, nitrogen, and hydrogen metabolisms.</title>
        <authorList>
            <person name="Justice N.B."/>
            <person name="Norman A."/>
            <person name="Brown C.T."/>
            <person name="Singh A."/>
            <person name="Thomas B.C."/>
            <person name="Banfield J.F."/>
        </authorList>
    </citation>
    <scope>NUCLEOTIDE SEQUENCE [LARGE SCALE GENOMIC DNA]</scope>
    <source>
        <strain evidence="3">AMDSBA5</strain>
    </source>
</reference>
<proteinExistence type="predicted"/>
<evidence type="ECO:0000313" key="4">
    <source>
        <dbReference type="Proteomes" id="UP000242705"/>
    </source>
</evidence>
<dbReference type="EMBL" id="PXYX01000032">
    <property type="protein sequence ID" value="PSR25314.1"/>
    <property type="molecule type" value="Genomic_DNA"/>
</dbReference>
<feature type="domain" description="CtsR N-terminal HTH" evidence="1">
    <location>
        <begin position="3"/>
        <end position="73"/>
    </location>
</feature>
<dbReference type="Pfam" id="PF17727">
    <property type="entry name" value="CtsR_C"/>
    <property type="match status" value="1"/>
</dbReference>
<feature type="domain" description="CtsR C-terminal dimerization" evidence="2">
    <location>
        <begin position="80"/>
        <end position="145"/>
    </location>
</feature>
<dbReference type="InterPro" id="IPR041473">
    <property type="entry name" value="CtsR_C"/>
</dbReference>
<organism evidence="3 4">
    <name type="scientific">Sulfobacillus thermosulfidooxidans</name>
    <dbReference type="NCBI Taxonomy" id="28034"/>
    <lineage>
        <taxon>Bacteria</taxon>
        <taxon>Bacillati</taxon>
        <taxon>Bacillota</taxon>
        <taxon>Clostridia</taxon>
        <taxon>Eubacteriales</taxon>
        <taxon>Clostridiales Family XVII. Incertae Sedis</taxon>
        <taxon>Sulfobacillus</taxon>
    </lineage>
</organism>
<accession>A0A1R0ILJ2</accession>
<name>A0A1R0ILJ2_SULTH</name>
<dbReference type="InterPro" id="IPR040465">
    <property type="entry name" value="CtsR_N"/>
</dbReference>
<evidence type="ECO:0000313" key="3">
    <source>
        <dbReference type="EMBL" id="PSR25314.1"/>
    </source>
</evidence>
<dbReference type="InterPro" id="IPR041908">
    <property type="entry name" value="CtsR_C_sf"/>
</dbReference>
<dbReference type="AlphaFoldDB" id="A0A1R0ILJ2"/>
<evidence type="ECO:0000259" key="1">
    <source>
        <dbReference type="Pfam" id="PF05848"/>
    </source>
</evidence>
<dbReference type="RefSeq" id="WP_028962671.1">
    <property type="nucleotide sequence ID" value="NZ_LGRO01000002.1"/>
</dbReference>
<dbReference type="Proteomes" id="UP000242705">
    <property type="component" value="Unassembled WGS sequence"/>
</dbReference>
<sequence>MASISDEIEAYIRHLLAQSEDGVIEIQRADLAGRFDCVPSQITYVLMTRFTPERGYLVEGRRGGGGGIKVLQLVTESQEIIEAISGLESIDQTRALSIIERLYEAEHITDRERALLSAAMRRDVLNIGLPERDRLRARILQAMLTMLLRPKEAN</sequence>
<gene>
    <name evidence="3" type="ORF">C7B47_12485</name>
</gene>
<protein>
    <submittedName>
        <fullName evidence="3">CtsR family transcriptional regulator</fullName>
    </submittedName>
</protein>